<proteinExistence type="predicted"/>
<dbReference type="SUPFAM" id="SSF103481">
    <property type="entry name" value="Multidrug resistance efflux transporter EmrE"/>
    <property type="match status" value="2"/>
</dbReference>
<keyword evidence="1" id="KW-1133">Transmembrane helix</keyword>
<feature type="transmembrane region" description="Helical" evidence="1">
    <location>
        <begin position="179"/>
        <end position="200"/>
    </location>
</feature>
<dbReference type="EMBL" id="JACIDJ010000001">
    <property type="protein sequence ID" value="MBB3897498.1"/>
    <property type="molecule type" value="Genomic_DNA"/>
</dbReference>
<accession>A0A840A676</accession>
<feature type="domain" description="EamA" evidence="2">
    <location>
        <begin position="149"/>
        <end position="279"/>
    </location>
</feature>
<dbReference type="Proteomes" id="UP000553193">
    <property type="component" value="Unassembled WGS sequence"/>
</dbReference>
<feature type="transmembrane region" description="Helical" evidence="1">
    <location>
        <begin position="68"/>
        <end position="90"/>
    </location>
</feature>
<evidence type="ECO:0000313" key="4">
    <source>
        <dbReference type="Proteomes" id="UP000553193"/>
    </source>
</evidence>
<protein>
    <submittedName>
        <fullName evidence="3">Drug/metabolite transporter (DMT)-like permease</fullName>
    </submittedName>
</protein>
<feature type="transmembrane region" description="Helical" evidence="1">
    <location>
        <begin position="7"/>
        <end position="25"/>
    </location>
</feature>
<feature type="transmembrane region" description="Helical" evidence="1">
    <location>
        <begin position="236"/>
        <end position="256"/>
    </location>
</feature>
<feature type="transmembrane region" description="Helical" evidence="1">
    <location>
        <begin position="123"/>
        <end position="142"/>
    </location>
</feature>
<organism evidence="3 4">
    <name type="scientific">Roseococcus suduntuyensis</name>
    <dbReference type="NCBI Taxonomy" id="455361"/>
    <lineage>
        <taxon>Bacteria</taxon>
        <taxon>Pseudomonadati</taxon>
        <taxon>Pseudomonadota</taxon>
        <taxon>Alphaproteobacteria</taxon>
        <taxon>Acetobacterales</taxon>
        <taxon>Roseomonadaceae</taxon>
        <taxon>Roseococcus</taxon>
    </lineage>
</organism>
<comment type="caution">
    <text evidence="3">The sequence shown here is derived from an EMBL/GenBank/DDBJ whole genome shotgun (WGS) entry which is preliminary data.</text>
</comment>
<dbReference type="InterPro" id="IPR000620">
    <property type="entry name" value="EamA_dom"/>
</dbReference>
<dbReference type="GO" id="GO:0016020">
    <property type="term" value="C:membrane"/>
    <property type="evidence" value="ECO:0007669"/>
    <property type="project" value="InterPro"/>
</dbReference>
<feature type="transmembrane region" description="Helical" evidence="1">
    <location>
        <begin position="206"/>
        <end position="229"/>
    </location>
</feature>
<evidence type="ECO:0000313" key="3">
    <source>
        <dbReference type="EMBL" id="MBB3897498.1"/>
    </source>
</evidence>
<evidence type="ECO:0000256" key="1">
    <source>
        <dbReference type="SAM" id="Phobius"/>
    </source>
</evidence>
<dbReference type="PANTHER" id="PTHR22911">
    <property type="entry name" value="ACYL-MALONYL CONDENSING ENZYME-RELATED"/>
    <property type="match status" value="1"/>
</dbReference>
<dbReference type="PANTHER" id="PTHR22911:SF103">
    <property type="entry name" value="BLR2811 PROTEIN"/>
    <property type="match status" value="1"/>
</dbReference>
<feature type="domain" description="EamA" evidence="2">
    <location>
        <begin position="7"/>
        <end position="137"/>
    </location>
</feature>
<feature type="transmembrane region" description="Helical" evidence="1">
    <location>
        <begin position="37"/>
        <end position="56"/>
    </location>
</feature>
<dbReference type="AlphaFoldDB" id="A0A840A676"/>
<feature type="transmembrane region" description="Helical" evidence="1">
    <location>
        <begin position="96"/>
        <end position="114"/>
    </location>
</feature>
<dbReference type="InterPro" id="IPR037185">
    <property type="entry name" value="EmrE-like"/>
</dbReference>
<sequence length="286" mass="30690">MDRPLHGVALQLAALMLFVVMDTLFKLLSDFHAVQLAWARFTFSALAVAITLRLVMGRLPWRSRAPGLQVLRSLLLLGCTLTFTEALAHIPIADATAVGFASPLITVALAAVLLREPVGWRRWAGVAIGFVGVMIAVRPPFLTGEALHWAYLLPLCTATMFAFYQILTRRLAKLDDPRTTIMHTAIAAALAASLLQPFVFMPPAPIEWVGLVMVGLLGALSHGLLVLAYARAPASLLAPLSYSQLIWAMLAGILVFADWPDLFTLVGAAVIAAGGILIALPRRAAA</sequence>
<feature type="transmembrane region" description="Helical" evidence="1">
    <location>
        <begin position="148"/>
        <end position="167"/>
    </location>
</feature>
<keyword evidence="4" id="KW-1185">Reference proteome</keyword>
<dbReference type="RefSeq" id="WP_184382410.1">
    <property type="nucleotide sequence ID" value="NZ_JACIDJ010000001.1"/>
</dbReference>
<reference evidence="3 4" key="1">
    <citation type="submission" date="2020-08" db="EMBL/GenBank/DDBJ databases">
        <title>Genomic Encyclopedia of Type Strains, Phase IV (KMG-IV): sequencing the most valuable type-strain genomes for metagenomic binning, comparative biology and taxonomic classification.</title>
        <authorList>
            <person name="Goeker M."/>
        </authorList>
    </citation>
    <scope>NUCLEOTIDE SEQUENCE [LARGE SCALE GENOMIC DNA]</scope>
    <source>
        <strain evidence="3 4">DSM 19979</strain>
    </source>
</reference>
<name>A0A840A676_9PROT</name>
<feature type="transmembrane region" description="Helical" evidence="1">
    <location>
        <begin position="262"/>
        <end position="280"/>
    </location>
</feature>
<keyword evidence="1" id="KW-0812">Transmembrane</keyword>
<dbReference type="Pfam" id="PF00892">
    <property type="entry name" value="EamA"/>
    <property type="match status" value="2"/>
</dbReference>
<keyword evidence="1" id="KW-0472">Membrane</keyword>
<gene>
    <name evidence="3" type="ORF">GGQ83_000924</name>
</gene>
<evidence type="ECO:0000259" key="2">
    <source>
        <dbReference type="Pfam" id="PF00892"/>
    </source>
</evidence>